<keyword evidence="2 4" id="KW-0489">Methyltransferase</keyword>
<dbReference type="Gene3D" id="3.40.718.10">
    <property type="entry name" value="Isopropylmalate Dehydrogenase"/>
    <property type="match status" value="1"/>
</dbReference>
<dbReference type="Proteomes" id="UP000195137">
    <property type="component" value="Unassembled WGS sequence"/>
</dbReference>
<reference evidence="4 5" key="1">
    <citation type="submission" date="2016-12" db="EMBL/GenBank/DDBJ databases">
        <title>Discovery of methanogenic haloarchaea.</title>
        <authorList>
            <person name="Sorokin D.Y."/>
            <person name="Makarova K.S."/>
            <person name="Abbas B."/>
            <person name="Ferrer M."/>
            <person name="Golyshin P.N."/>
        </authorList>
    </citation>
    <scope>NUCLEOTIDE SEQUENCE [LARGE SCALE GENOMIC DNA]</scope>
    <source>
        <strain evidence="4">AMET1</strain>
    </source>
</reference>
<evidence type="ECO:0000256" key="1">
    <source>
        <dbReference type="ARBA" id="ARBA00009125"/>
    </source>
</evidence>
<sequence length="273" mass="29423">MAMRLSDLYSLVEQGSVKVAVGAGCEREDYTSKVVESARELSGLVDVVVVGSEGWGSVDVDFVESDCPEECLVGLLRDGEVDAVVRGTLGAEKTLGSVKKMFGFESLYRVAVLETLHPLDKVFLLAPVGIDEGETVGEKVKFGLYATQLMDRLGMSGGVAVLSGGRFEDYGRSERVDFTLNQAEKVTERLEREGVDVENHQILIEDAIKTADMIIPPDGINGNLVFRTLTFLGDGKAVGAPIMNLDKTYIDTSRASENYEDAIVLAAALAMSD</sequence>
<keyword evidence="3 4" id="KW-0808">Transferase</keyword>
<evidence type="ECO:0000313" key="5">
    <source>
        <dbReference type="Proteomes" id="UP000195137"/>
    </source>
</evidence>
<proteinExistence type="inferred from homology"/>
<dbReference type="RefSeq" id="WP_086637233.1">
    <property type="nucleotide sequence ID" value="NZ_MRZU01000003.1"/>
</dbReference>
<comment type="similarity">
    <text evidence="1">Belongs to the MtxX family.</text>
</comment>
<accession>A0A1Y3GG78</accession>
<dbReference type="EMBL" id="MRZU01000003">
    <property type="protein sequence ID" value="OUJ19204.1"/>
    <property type="molecule type" value="Genomic_DNA"/>
</dbReference>
<dbReference type="GO" id="GO:0008168">
    <property type="term" value="F:methyltransferase activity"/>
    <property type="evidence" value="ECO:0007669"/>
    <property type="project" value="UniProtKB-KW"/>
</dbReference>
<dbReference type="InterPro" id="IPR016764">
    <property type="entry name" value="MeTrfase_MtxX_xsu"/>
</dbReference>
<evidence type="ECO:0000313" key="4">
    <source>
        <dbReference type="EMBL" id="OUJ19204.1"/>
    </source>
</evidence>
<evidence type="ECO:0000256" key="3">
    <source>
        <dbReference type="ARBA" id="ARBA00022679"/>
    </source>
</evidence>
<protein>
    <submittedName>
        <fullName evidence="4">Methyltransferase subunit MtxX, phosphotransacetylase family enzyme</fullName>
    </submittedName>
</protein>
<dbReference type="OrthoDB" id="53227at2157"/>
<organism evidence="4 5">
    <name type="scientific">Methanonatronarchaeum thermophilum</name>
    <dbReference type="NCBI Taxonomy" id="1927129"/>
    <lineage>
        <taxon>Archaea</taxon>
        <taxon>Methanobacteriati</taxon>
        <taxon>Methanobacteriota</taxon>
        <taxon>Methanonatronarchaeia</taxon>
        <taxon>Methanonatronarchaeales</taxon>
        <taxon>Methanonatronarchaeaceae</taxon>
        <taxon>Methanonatronarchaeum</taxon>
    </lineage>
</organism>
<gene>
    <name evidence="4" type="ORF">AMET1_0857</name>
</gene>
<dbReference type="AlphaFoldDB" id="A0A1Y3GG78"/>
<dbReference type="SUPFAM" id="SSF53659">
    <property type="entry name" value="Isocitrate/Isopropylmalate dehydrogenase-like"/>
    <property type="match status" value="1"/>
</dbReference>
<evidence type="ECO:0000256" key="2">
    <source>
        <dbReference type="ARBA" id="ARBA00022603"/>
    </source>
</evidence>
<keyword evidence="5" id="KW-1185">Reference proteome</keyword>
<dbReference type="GO" id="GO:0032259">
    <property type="term" value="P:methylation"/>
    <property type="evidence" value="ECO:0007669"/>
    <property type="project" value="UniProtKB-KW"/>
</dbReference>
<comment type="caution">
    <text evidence="4">The sequence shown here is derived from an EMBL/GenBank/DDBJ whole genome shotgun (WGS) entry which is preliminary data.</text>
</comment>
<dbReference type="NCBIfam" id="TIGR03270">
    <property type="entry name" value="methan_mark_4"/>
    <property type="match status" value="1"/>
</dbReference>
<name>A0A1Y3GG78_9EURY</name>